<dbReference type="InterPro" id="IPR037053">
    <property type="entry name" value="Phage_tail_collar_dom_sf"/>
</dbReference>
<feature type="signal peptide" evidence="1">
    <location>
        <begin position="1"/>
        <end position="26"/>
    </location>
</feature>
<dbReference type="Gene3D" id="3.90.1340.10">
    <property type="entry name" value="Phage tail collar domain"/>
    <property type="match status" value="1"/>
</dbReference>
<dbReference type="Pfam" id="PF07484">
    <property type="entry name" value="Collar"/>
    <property type="match status" value="1"/>
</dbReference>
<dbReference type="AlphaFoldDB" id="A0A1T4QGS6"/>
<evidence type="ECO:0000256" key="1">
    <source>
        <dbReference type="SAM" id="SignalP"/>
    </source>
</evidence>
<proteinExistence type="predicted"/>
<feature type="domain" description="Phage tail collar" evidence="2">
    <location>
        <begin position="33"/>
        <end position="88"/>
    </location>
</feature>
<feature type="chain" id="PRO_5010552249" evidence="1">
    <location>
        <begin position="27"/>
        <end position="197"/>
    </location>
</feature>
<organism evidence="3 4">
    <name type="scientific">Trichlorobacter thiogenes</name>
    <dbReference type="NCBI Taxonomy" id="115783"/>
    <lineage>
        <taxon>Bacteria</taxon>
        <taxon>Pseudomonadati</taxon>
        <taxon>Thermodesulfobacteriota</taxon>
        <taxon>Desulfuromonadia</taxon>
        <taxon>Geobacterales</taxon>
        <taxon>Geobacteraceae</taxon>
        <taxon>Trichlorobacter</taxon>
    </lineage>
</organism>
<dbReference type="RefSeq" id="WP_208610582.1">
    <property type="nucleotide sequence ID" value="NZ_FUWR01000013.1"/>
</dbReference>
<evidence type="ECO:0000313" key="4">
    <source>
        <dbReference type="Proteomes" id="UP000190102"/>
    </source>
</evidence>
<dbReference type="InterPro" id="IPR011083">
    <property type="entry name" value="Phage_tail_collar_dom"/>
</dbReference>
<evidence type="ECO:0000313" key="3">
    <source>
        <dbReference type="EMBL" id="SKA02904.1"/>
    </source>
</evidence>
<keyword evidence="4" id="KW-1185">Reference proteome</keyword>
<dbReference type="Proteomes" id="UP000190102">
    <property type="component" value="Unassembled WGS sequence"/>
</dbReference>
<dbReference type="EMBL" id="FUWR01000013">
    <property type="protein sequence ID" value="SKA02904.1"/>
    <property type="molecule type" value="Genomic_DNA"/>
</dbReference>
<accession>A0A1T4QGS6</accession>
<reference evidence="4" key="1">
    <citation type="submission" date="2017-02" db="EMBL/GenBank/DDBJ databases">
        <authorList>
            <person name="Varghese N."/>
            <person name="Submissions S."/>
        </authorList>
    </citation>
    <scope>NUCLEOTIDE SEQUENCE [LARGE SCALE GENOMIC DNA]</scope>
    <source>
        <strain evidence="4">ATCC BAA-34</strain>
    </source>
</reference>
<evidence type="ECO:0000259" key="2">
    <source>
        <dbReference type="Pfam" id="PF07484"/>
    </source>
</evidence>
<protein>
    <submittedName>
        <fullName evidence="3">Microcystin-dependent protein</fullName>
    </submittedName>
</protein>
<keyword evidence="1" id="KW-0732">Signal</keyword>
<gene>
    <name evidence="3" type="ORF">SAMN02745119_02398</name>
</gene>
<dbReference type="SUPFAM" id="SSF88874">
    <property type="entry name" value="Receptor-binding domain of short tail fibre protein gp12"/>
    <property type="match status" value="1"/>
</dbReference>
<dbReference type="STRING" id="115783.SAMN02745119_02398"/>
<name>A0A1T4QGS6_9BACT</name>
<sequence>MRRDLVKYMLFCLFCLGGVATGVSHADDEPFIGKILWVPYNFAPKGWAFCNGQILPISQYTALFSLLGTQYGGDGKSNFALPDMQGRVLLHAGQSPGTSVYSQGESAGETSHTLTATELPNHNHAVNVSTATGTATSPSGAYYAQPASGKQYGPDGSSSFASSAIVTAGGGQPHNNMMPYMTLNCIIALQGVFPPRP</sequence>